<keyword evidence="11 20" id="KW-0418">Kinase</keyword>
<feature type="transmembrane region" description="Helical" evidence="22">
    <location>
        <begin position="488"/>
        <end position="513"/>
    </location>
</feature>
<feature type="domain" description="Bulb-type lectin" evidence="25">
    <location>
        <begin position="88"/>
        <end position="204"/>
    </location>
</feature>
<feature type="domain" description="Protein kinase" evidence="24">
    <location>
        <begin position="550"/>
        <end position="826"/>
    </location>
</feature>
<keyword evidence="4" id="KW-0245">EGF-like domain</keyword>
<dbReference type="FunFam" id="2.90.10.10:FF:000016">
    <property type="entry name" value="G-type lectin S-receptor-like serine/threonine-protein kinase"/>
    <property type="match status" value="1"/>
</dbReference>
<evidence type="ECO:0000256" key="20">
    <source>
        <dbReference type="PIRNR" id="PIRNR000641"/>
    </source>
</evidence>
<dbReference type="Pfam" id="PF00069">
    <property type="entry name" value="Pkinase"/>
    <property type="match status" value="1"/>
</dbReference>
<evidence type="ECO:0000256" key="23">
    <source>
        <dbReference type="SAM" id="SignalP"/>
    </source>
</evidence>
<gene>
    <name evidence="26" type="ORF">ZIOFF_059465</name>
</gene>
<sequence>MSHDSTHKSDHRAPCYLGQMLLLLLLLLPSISPSPVFGVHLQYSGVEGESPGGDPMRSGGLKLLPSPVSLWLSFLLLISSFSIVRSQDVALGSTLTPTSNSSWASPDGTFSLGFISDPDNPSLYLAAITYSGGVPVWSAGGASVDSGASLQLRSDGDLRLVNGSGVVVWQSNTAGRGVSSAALRDGGNFVLSNSTGGDIWDSFGNPTDTILQLQSFTLGQTLRSGDYTFSLDRTGNLTLLWNRSISYFNKGFNSTFTSDRNLTSPSLTLQTNGIVSLIDPSLTTSVAIAYSSDYGESGNLIRFLKLDSDGNLRVYTAVSGSNTATERWSAVEDQCEVFGWCGNMGICSYNNTSPICECPSQNFDLVDPNNPRKGCQRRTDIQDCPGNSTMLDLPHTQFLTFPPEISAEQFFVGITACRLNCLSGTSCVASTALADGSGFCYLKVSNFVSGYRSTALPSTSFVKVCAPALRNSFSATTEIHSESSKLRAWLVAVLILATIACLILLEWGLWWIFCRNSAKYGPSSAQYALLEYASGAPVQFSFRELQRSTKKFKDKLGEGGFGAVYKGVLANRTPVAVKQLEGIEQGEKQFRMEVATISSTHHLNLVRLIGFCSEGRHRLLVYEFMKNGSLDGALFSGDASGKLPWPARFSVAVGTAKGITYLHEECRDCIVHCDIKPENILLDENNTAKVSDFGLAKLVHPKDHRQRTLTSVRGTRGYLAPEWLANLPITSKSDVYSYGMVLLEIVSGRRNFDVADDTDRKKFSVWAYEEFEEGRVGNIVDKRLNEQEVDMEQLERAAMVSFWCIQEQPSHRPSMGKVVQMLEGVLEIERPPAPKVTDGSMPVPTTTSSLGTSASVFEAYSPAAPPLSSLSQSMTSLSSISKRNPEKTTISLLSTDISSL</sequence>
<evidence type="ECO:0000256" key="19">
    <source>
        <dbReference type="ARBA" id="ARBA00048679"/>
    </source>
</evidence>
<dbReference type="GO" id="GO:0048544">
    <property type="term" value="P:recognition of pollen"/>
    <property type="evidence" value="ECO:0007669"/>
    <property type="project" value="InterPro"/>
</dbReference>
<evidence type="ECO:0000313" key="26">
    <source>
        <dbReference type="EMBL" id="KAG6482826.1"/>
    </source>
</evidence>
<dbReference type="Pfam" id="PF01453">
    <property type="entry name" value="B_lectin"/>
    <property type="match status" value="1"/>
</dbReference>
<dbReference type="GO" id="GO:0005524">
    <property type="term" value="F:ATP binding"/>
    <property type="evidence" value="ECO:0007669"/>
    <property type="project" value="UniProtKB-UniRule"/>
</dbReference>
<evidence type="ECO:0000256" key="16">
    <source>
        <dbReference type="ARBA" id="ARBA00023170"/>
    </source>
</evidence>
<dbReference type="PROSITE" id="PS00107">
    <property type="entry name" value="PROTEIN_KINASE_ATP"/>
    <property type="match status" value="1"/>
</dbReference>
<evidence type="ECO:0000256" key="15">
    <source>
        <dbReference type="ARBA" id="ARBA00023157"/>
    </source>
</evidence>
<dbReference type="InterPro" id="IPR000858">
    <property type="entry name" value="S_locus_glycoprot_dom"/>
</dbReference>
<dbReference type="GO" id="GO:0004674">
    <property type="term" value="F:protein serine/threonine kinase activity"/>
    <property type="evidence" value="ECO:0007669"/>
    <property type="project" value="UniProtKB-KW"/>
</dbReference>
<keyword evidence="6 22" id="KW-0812">Transmembrane</keyword>
<keyword evidence="5 20" id="KW-0808">Transferase</keyword>
<dbReference type="EMBL" id="JACMSC010000016">
    <property type="protein sequence ID" value="KAG6482826.1"/>
    <property type="molecule type" value="Genomic_DNA"/>
</dbReference>
<dbReference type="PROSITE" id="PS00108">
    <property type="entry name" value="PROTEIN_KINASE_ST"/>
    <property type="match status" value="1"/>
</dbReference>
<dbReference type="FunFam" id="3.30.200.20:FF:000059">
    <property type="entry name" value="S-receptor-like serine/threonine-protein kinase"/>
    <property type="match status" value="1"/>
</dbReference>
<evidence type="ECO:0000259" key="25">
    <source>
        <dbReference type="PROSITE" id="PS50927"/>
    </source>
</evidence>
<evidence type="ECO:0000256" key="9">
    <source>
        <dbReference type="ARBA" id="ARBA00022737"/>
    </source>
</evidence>
<keyword evidence="17" id="KW-0325">Glycoprotein</keyword>
<dbReference type="PANTHER" id="PTHR47974">
    <property type="entry name" value="OS07G0415500 PROTEIN"/>
    <property type="match status" value="1"/>
</dbReference>
<dbReference type="InterPro" id="IPR003609">
    <property type="entry name" value="Pan_app"/>
</dbReference>
<evidence type="ECO:0000256" key="17">
    <source>
        <dbReference type="ARBA" id="ARBA00023180"/>
    </source>
</evidence>
<dbReference type="GO" id="GO:0005886">
    <property type="term" value="C:plasma membrane"/>
    <property type="evidence" value="ECO:0007669"/>
    <property type="project" value="UniProtKB-SubCell"/>
</dbReference>
<dbReference type="InterPro" id="IPR017441">
    <property type="entry name" value="Protein_kinase_ATP_BS"/>
</dbReference>
<protein>
    <recommendedName>
        <fullName evidence="20">Receptor-like serine/threonine-protein kinase</fullName>
        <ecNumber evidence="20">2.7.11.1</ecNumber>
    </recommendedName>
</protein>
<dbReference type="OrthoDB" id="1918782at2759"/>
<dbReference type="CDD" id="cd14066">
    <property type="entry name" value="STKc_IRAK"/>
    <property type="match status" value="1"/>
</dbReference>
<evidence type="ECO:0000256" key="22">
    <source>
        <dbReference type="SAM" id="Phobius"/>
    </source>
</evidence>
<dbReference type="PROSITE" id="PS50011">
    <property type="entry name" value="PROTEIN_KINASE_DOM"/>
    <property type="match status" value="1"/>
</dbReference>
<evidence type="ECO:0000256" key="10">
    <source>
        <dbReference type="ARBA" id="ARBA00022741"/>
    </source>
</evidence>
<evidence type="ECO:0000313" key="27">
    <source>
        <dbReference type="Proteomes" id="UP000734854"/>
    </source>
</evidence>
<keyword evidence="15" id="KW-1015">Disulfide bond</keyword>
<comment type="caution">
    <text evidence="26">The sequence shown here is derived from an EMBL/GenBank/DDBJ whole genome shotgun (WGS) entry which is preliminary data.</text>
</comment>
<evidence type="ECO:0000256" key="8">
    <source>
        <dbReference type="ARBA" id="ARBA00022734"/>
    </source>
</evidence>
<evidence type="ECO:0000256" key="7">
    <source>
        <dbReference type="ARBA" id="ARBA00022729"/>
    </source>
</evidence>
<evidence type="ECO:0000256" key="4">
    <source>
        <dbReference type="ARBA" id="ARBA00022536"/>
    </source>
</evidence>
<proteinExistence type="inferred from homology"/>
<comment type="catalytic activity">
    <reaction evidence="19 20">
        <text>L-seryl-[protein] + ATP = O-phospho-L-seryl-[protein] + ADP + H(+)</text>
        <dbReference type="Rhea" id="RHEA:17989"/>
        <dbReference type="Rhea" id="RHEA-COMP:9863"/>
        <dbReference type="Rhea" id="RHEA-COMP:11604"/>
        <dbReference type="ChEBI" id="CHEBI:15378"/>
        <dbReference type="ChEBI" id="CHEBI:29999"/>
        <dbReference type="ChEBI" id="CHEBI:30616"/>
        <dbReference type="ChEBI" id="CHEBI:83421"/>
        <dbReference type="ChEBI" id="CHEBI:456216"/>
        <dbReference type="EC" id="2.7.11.1"/>
    </reaction>
</comment>
<evidence type="ECO:0000256" key="1">
    <source>
        <dbReference type="ARBA" id="ARBA00004251"/>
    </source>
</evidence>
<dbReference type="Proteomes" id="UP000734854">
    <property type="component" value="Unassembled WGS sequence"/>
</dbReference>
<dbReference type="PROSITE" id="PS50927">
    <property type="entry name" value="BULB_LECTIN"/>
    <property type="match status" value="2"/>
</dbReference>
<evidence type="ECO:0000256" key="14">
    <source>
        <dbReference type="ARBA" id="ARBA00023136"/>
    </source>
</evidence>
<dbReference type="CDD" id="cd00028">
    <property type="entry name" value="B_lectin"/>
    <property type="match status" value="1"/>
</dbReference>
<evidence type="ECO:0000256" key="6">
    <source>
        <dbReference type="ARBA" id="ARBA00022692"/>
    </source>
</evidence>
<dbReference type="SMART" id="SM00108">
    <property type="entry name" value="B_lectin"/>
    <property type="match status" value="1"/>
</dbReference>
<dbReference type="PANTHER" id="PTHR47974:SF9">
    <property type="entry name" value="RECEPTOR-LIKE SERINE_THREONINE-PROTEIN KINASE"/>
    <property type="match status" value="1"/>
</dbReference>
<dbReference type="AlphaFoldDB" id="A0A8J5FD63"/>
<keyword evidence="14 22" id="KW-0472">Membrane</keyword>
<feature type="chain" id="PRO_5035296059" description="Receptor-like serine/threonine-protein kinase" evidence="23">
    <location>
        <begin position="39"/>
        <end position="900"/>
    </location>
</feature>
<keyword evidence="2" id="KW-1003">Cell membrane</keyword>
<keyword evidence="16" id="KW-0675">Receptor</keyword>
<dbReference type="EC" id="2.7.11.1" evidence="20"/>
<keyword evidence="3 20" id="KW-0723">Serine/threonine-protein kinase</keyword>
<evidence type="ECO:0000256" key="18">
    <source>
        <dbReference type="ARBA" id="ARBA00047899"/>
    </source>
</evidence>
<evidence type="ECO:0000256" key="3">
    <source>
        <dbReference type="ARBA" id="ARBA00022527"/>
    </source>
</evidence>
<comment type="catalytic activity">
    <reaction evidence="18 20">
        <text>L-threonyl-[protein] + ATP = O-phospho-L-threonyl-[protein] + ADP + H(+)</text>
        <dbReference type="Rhea" id="RHEA:46608"/>
        <dbReference type="Rhea" id="RHEA-COMP:11060"/>
        <dbReference type="Rhea" id="RHEA-COMP:11605"/>
        <dbReference type="ChEBI" id="CHEBI:15378"/>
        <dbReference type="ChEBI" id="CHEBI:30013"/>
        <dbReference type="ChEBI" id="CHEBI:30616"/>
        <dbReference type="ChEBI" id="CHEBI:61977"/>
        <dbReference type="ChEBI" id="CHEBI:456216"/>
        <dbReference type="EC" id="2.7.11.1"/>
    </reaction>
</comment>
<dbReference type="InterPro" id="IPR001480">
    <property type="entry name" value="Bulb-type_lectin_dom"/>
</dbReference>
<dbReference type="SMART" id="SM00220">
    <property type="entry name" value="S_TKc"/>
    <property type="match status" value="1"/>
</dbReference>
<evidence type="ECO:0000256" key="11">
    <source>
        <dbReference type="ARBA" id="ARBA00022777"/>
    </source>
</evidence>
<keyword evidence="27" id="KW-1185">Reference proteome</keyword>
<feature type="binding site" evidence="21">
    <location>
        <position position="578"/>
    </location>
    <ligand>
        <name>ATP</name>
        <dbReference type="ChEBI" id="CHEBI:30616"/>
    </ligand>
</feature>
<evidence type="ECO:0000256" key="2">
    <source>
        <dbReference type="ARBA" id="ARBA00022475"/>
    </source>
</evidence>
<evidence type="ECO:0000256" key="21">
    <source>
        <dbReference type="PROSITE-ProRule" id="PRU10141"/>
    </source>
</evidence>
<keyword evidence="10 20" id="KW-0547">Nucleotide-binding</keyword>
<feature type="signal peptide" evidence="23">
    <location>
        <begin position="1"/>
        <end position="38"/>
    </location>
</feature>
<dbReference type="InterPro" id="IPR008271">
    <property type="entry name" value="Ser/Thr_kinase_AS"/>
</dbReference>
<accession>A0A8J5FD63</accession>
<keyword evidence="9" id="KW-0677">Repeat</keyword>
<dbReference type="Pfam" id="PF00954">
    <property type="entry name" value="S_locus_glycop"/>
    <property type="match status" value="1"/>
</dbReference>
<feature type="domain" description="Bulb-type lectin" evidence="25">
    <location>
        <begin position="207"/>
        <end position="327"/>
    </location>
</feature>
<keyword evidence="7 23" id="KW-0732">Signal</keyword>
<evidence type="ECO:0000256" key="13">
    <source>
        <dbReference type="ARBA" id="ARBA00022989"/>
    </source>
</evidence>
<reference evidence="26 27" key="1">
    <citation type="submission" date="2020-08" db="EMBL/GenBank/DDBJ databases">
        <title>Plant Genome Project.</title>
        <authorList>
            <person name="Zhang R.-G."/>
        </authorList>
    </citation>
    <scope>NUCLEOTIDE SEQUENCE [LARGE SCALE GENOMIC DNA]</scope>
    <source>
        <tissue evidence="26">Rhizome</tissue>
    </source>
</reference>
<evidence type="ECO:0000256" key="5">
    <source>
        <dbReference type="ARBA" id="ARBA00022679"/>
    </source>
</evidence>
<dbReference type="GO" id="GO:0030246">
    <property type="term" value="F:carbohydrate binding"/>
    <property type="evidence" value="ECO:0007669"/>
    <property type="project" value="UniProtKB-KW"/>
</dbReference>
<evidence type="ECO:0000256" key="12">
    <source>
        <dbReference type="ARBA" id="ARBA00022840"/>
    </source>
</evidence>
<dbReference type="InterPro" id="IPR000719">
    <property type="entry name" value="Prot_kinase_dom"/>
</dbReference>
<dbReference type="FunFam" id="1.10.510.10:FF:000384">
    <property type="entry name" value="G-type lectin S-receptor-like serine/threonine-protein kinase"/>
    <property type="match status" value="1"/>
</dbReference>
<keyword evidence="12 20" id="KW-0067">ATP-binding</keyword>
<evidence type="ECO:0000259" key="24">
    <source>
        <dbReference type="PROSITE" id="PS50011"/>
    </source>
</evidence>
<comment type="similarity">
    <text evidence="20">Belongs to the protein kinase superfamily. Ser/Thr protein kinase family.</text>
</comment>
<comment type="subcellular location">
    <subcellularLocation>
        <location evidence="1">Cell membrane</location>
        <topology evidence="1">Single-pass type I membrane protein</topology>
    </subcellularLocation>
</comment>
<keyword evidence="8" id="KW-0430">Lectin</keyword>
<dbReference type="InterPro" id="IPR024171">
    <property type="entry name" value="SRK-like_kinase"/>
</dbReference>
<keyword evidence="13 22" id="KW-1133">Transmembrane helix</keyword>
<feature type="transmembrane region" description="Helical" evidence="22">
    <location>
        <begin position="62"/>
        <end position="84"/>
    </location>
</feature>
<dbReference type="FunFam" id="2.90.10.10:FF:000025">
    <property type="entry name" value="G-type lectin S-receptor-like serine/threonine-protein kinase"/>
    <property type="match status" value="1"/>
</dbReference>
<organism evidence="26 27">
    <name type="scientific">Zingiber officinale</name>
    <name type="common">Ginger</name>
    <name type="synonym">Amomum zingiber</name>
    <dbReference type="NCBI Taxonomy" id="94328"/>
    <lineage>
        <taxon>Eukaryota</taxon>
        <taxon>Viridiplantae</taxon>
        <taxon>Streptophyta</taxon>
        <taxon>Embryophyta</taxon>
        <taxon>Tracheophyta</taxon>
        <taxon>Spermatophyta</taxon>
        <taxon>Magnoliopsida</taxon>
        <taxon>Liliopsida</taxon>
        <taxon>Zingiberales</taxon>
        <taxon>Zingiberaceae</taxon>
        <taxon>Zingiber</taxon>
    </lineage>
</organism>
<name>A0A8J5FD63_ZINOF</name>
<dbReference type="Pfam" id="PF08276">
    <property type="entry name" value="PAN_2"/>
    <property type="match status" value="1"/>
</dbReference>
<dbReference type="PIRSF" id="PIRSF000641">
    <property type="entry name" value="SRK"/>
    <property type="match status" value="1"/>
</dbReference>